<organism evidence="2 3">
    <name type="scientific">Mannheimia varigena USDA-ARS-USMARC-1296</name>
    <dbReference type="NCBI Taxonomy" id="1433287"/>
    <lineage>
        <taxon>Bacteria</taxon>
        <taxon>Pseudomonadati</taxon>
        <taxon>Pseudomonadota</taxon>
        <taxon>Gammaproteobacteria</taxon>
        <taxon>Pasteurellales</taxon>
        <taxon>Pasteurellaceae</taxon>
        <taxon>Mannheimia</taxon>
    </lineage>
</organism>
<keyword evidence="1" id="KW-1133">Transmembrane helix</keyword>
<dbReference type="EMBL" id="CP006943">
    <property type="protein sequence ID" value="AHG75655.1"/>
    <property type="molecule type" value="Genomic_DNA"/>
</dbReference>
<dbReference type="PIRSF" id="PIRSF005610">
    <property type="entry name" value="SirB"/>
    <property type="match status" value="1"/>
</dbReference>
<proteinExistence type="predicted"/>
<evidence type="ECO:0000256" key="1">
    <source>
        <dbReference type="SAM" id="Phobius"/>
    </source>
</evidence>
<dbReference type="PANTHER" id="PTHR39594">
    <property type="entry name" value="PROTEIN YCHQ"/>
    <property type="match status" value="1"/>
</dbReference>
<evidence type="ECO:0000313" key="3">
    <source>
        <dbReference type="Proteomes" id="UP000066995"/>
    </source>
</evidence>
<gene>
    <name evidence="2" type="ORF">X808_11320</name>
</gene>
<feature type="transmembrane region" description="Helical" evidence="1">
    <location>
        <begin position="29"/>
        <end position="50"/>
    </location>
</feature>
<accession>W0QCS1</accession>
<sequence>MLLLIRGFLAAKAVDWRQYAVLRIAPHIVDTILLVTGIAAVAIFLAYDFFTLPQFSWLLPKMLFLVLYIVFAAKAFRKGQPFSLKFYLLSVFSFMMIMLTATFK</sequence>
<keyword evidence="3" id="KW-1185">Reference proteome</keyword>
<dbReference type="AlphaFoldDB" id="W0QCS1"/>
<dbReference type="InterPro" id="IPR007360">
    <property type="entry name" value="SirB"/>
</dbReference>
<evidence type="ECO:0000313" key="2">
    <source>
        <dbReference type="EMBL" id="AHG75655.1"/>
    </source>
</evidence>
<reference evidence="2 3" key="1">
    <citation type="submission" date="2013-12" db="EMBL/GenBank/DDBJ databases">
        <title>Annotation of the Mannheimia varigena USDA-ARS-USMARC-1296 complete genome.</title>
        <authorList>
            <person name="Harhay G.P."/>
            <person name="Clawson M.L."/>
            <person name="Murray R.W."/>
            <person name="Lubbers B.V."/>
            <person name="Heaton M.P."/>
            <person name="Chitko-Mckown C.G."/>
            <person name="Harhay D.M."/>
            <person name="Smith T.P.L."/>
        </authorList>
    </citation>
    <scope>NUCLEOTIDE SEQUENCE [LARGE SCALE GENOMIC DNA]</scope>
    <source>
        <strain evidence="2 3">USDA-ARS-USMARC-1296</strain>
    </source>
</reference>
<dbReference type="eggNOG" id="COG3094">
    <property type="taxonomic scope" value="Bacteria"/>
</dbReference>
<dbReference type="Pfam" id="PF04247">
    <property type="entry name" value="SirB"/>
    <property type="match status" value="1"/>
</dbReference>
<keyword evidence="1" id="KW-0472">Membrane</keyword>
<name>W0QCS1_9PAST</name>
<dbReference type="Proteomes" id="UP000066995">
    <property type="component" value="Chromosome"/>
</dbReference>
<dbReference type="HOGENOM" id="CLU_123860_4_0_6"/>
<dbReference type="PATRIC" id="fig|1433287.3.peg.1133"/>
<keyword evidence="1" id="KW-0812">Transmembrane</keyword>
<dbReference type="PANTHER" id="PTHR39594:SF1">
    <property type="entry name" value="PROTEIN YCHQ"/>
    <property type="match status" value="1"/>
</dbReference>
<feature type="transmembrane region" description="Helical" evidence="1">
    <location>
        <begin position="57"/>
        <end position="76"/>
    </location>
</feature>
<dbReference type="STRING" id="1433287.X808_11320"/>
<feature type="transmembrane region" description="Helical" evidence="1">
    <location>
        <begin position="82"/>
        <end position="103"/>
    </location>
</feature>
<dbReference type="KEGG" id="mvi:X808_11320"/>
<protein>
    <submittedName>
        <fullName evidence="2">Invasion protein expression up-regulator</fullName>
    </submittedName>
</protein>
<dbReference type="GO" id="GO:0005886">
    <property type="term" value="C:plasma membrane"/>
    <property type="evidence" value="ECO:0007669"/>
    <property type="project" value="TreeGrafter"/>
</dbReference>